<evidence type="ECO:0000256" key="9">
    <source>
        <dbReference type="RuleBase" id="RU000488"/>
    </source>
</evidence>
<dbReference type="InterPro" id="IPR044712">
    <property type="entry name" value="SLC25A32-like"/>
</dbReference>
<proteinExistence type="inferred from homology"/>
<evidence type="ECO:0000256" key="10">
    <source>
        <dbReference type="SAM" id="Phobius"/>
    </source>
</evidence>
<comment type="caution">
    <text evidence="11">The sequence shown here is derived from an EMBL/GenBank/DDBJ whole genome shotgun (WGS) entry which is preliminary data.</text>
</comment>
<keyword evidence="5" id="KW-0677">Repeat</keyword>
<dbReference type="EMBL" id="CAXHTA020000001">
    <property type="protein sequence ID" value="CAL5218643.1"/>
    <property type="molecule type" value="Genomic_DNA"/>
</dbReference>
<feature type="repeat" description="Solcar" evidence="8">
    <location>
        <begin position="105"/>
        <end position="208"/>
    </location>
</feature>
<comment type="subcellular location">
    <subcellularLocation>
        <location evidence="1">Membrane</location>
        <topology evidence="1">Multi-pass membrane protein</topology>
    </subcellularLocation>
</comment>
<evidence type="ECO:0000313" key="12">
    <source>
        <dbReference type="Proteomes" id="UP001497392"/>
    </source>
</evidence>
<accession>A0ABP1FFG9</accession>
<evidence type="ECO:0000256" key="3">
    <source>
        <dbReference type="ARBA" id="ARBA00022448"/>
    </source>
</evidence>
<dbReference type="Pfam" id="PF00153">
    <property type="entry name" value="Mito_carr"/>
    <property type="match status" value="3"/>
</dbReference>
<evidence type="ECO:0000256" key="6">
    <source>
        <dbReference type="ARBA" id="ARBA00022989"/>
    </source>
</evidence>
<dbReference type="Gene3D" id="1.50.40.10">
    <property type="entry name" value="Mitochondrial carrier domain"/>
    <property type="match status" value="2"/>
</dbReference>
<keyword evidence="6 10" id="KW-1133">Transmembrane helix</keyword>
<keyword evidence="4 8" id="KW-0812">Transmembrane</keyword>
<comment type="similarity">
    <text evidence="2 9">Belongs to the mitochondrial carrier (TC 2.A.29) family.</text>
</comment>
<gene>
    <name evidence="11" type="primary">g345</name>
    <name evidence="11" type="ORF">VP750_LOCUS302</name>
</gene>
<organism evidence="11 12">
    <name type="scientific">Coccomyxa viridis</name>
    <dbReference type="NCBI Taxonomy" id="1274662"/>
    <lineage>
        <taxon>Eukaryota</taxon>
        <taxon>Viridiplantae</taxon>
        <taxon>Chlorophyta</taxon>
        <taxon>core chlorophytes</taxon>
        <taxon>Trebouxiophyceae</taxon>
        <taxon>Trebouxiophyceae incertae sedis</taxon>
        <taxon>Coccomyxaceae</taxon>
        <taxon>Coccomyxa</taxon>
    </lineage>
</organism>
<evidence type="ECO:0000256" key="7">
    <source>
        <dbReference type="ARBA" id="ARBA00023136"/>
    </source>
</evidence>
<evidence type="ECO:0000256" key="8">
    <source>
        <dbReference type="PROSITE-ProRule" id="PRU00282"/>
    </source>
</evidence>
<dbReference type="PROSITE" id="PS50920">
    <property type="entry name" value="SOLCAR"/>
    <property type="match status" value="3"/>
</dbReference>
<dbReference type="Proteomes" id="UP001497392">
    <property type="component" value="Unassembled WGS sequence"/>
</dbReference>
<keyword evidence="3 9" id="KW-0813">Transport</keyword>
<evidence type="ECO:0000256" key="2">
    <source>
        <dbReference type="ARBA" id="ARBA00006375"/>
    </source>
</evidence>
<keyword evidence="7 8" id="KW-0472">Membrane</keyword>
<dbReference type="SUPFAM" id="SSF103506">
    <property type="entry name" value="Mitochondrial carrier"/>
    <property type="match status" value="1"/>
</dbReference>
<evidence type="ECO:0000256" key="5">
    <source>
        <dbReference type="ARBA" id="ARBA00022737"/>
    </source>
</evidence>
<evidence type="ECO:0000313" key="11">
    <source>
        <dbReference type="EMBL" id="CAL5218643.1"/>
    </source>
</evidence>
<feature type="repeat" description="Solcar" evidence="8">
    <location>
        <begin position="5"/>
        <end position="95"/>
    </location>
</feature>
<feature type="transmembrane region" description="Helical" evidence="10">
    <location>
        <begin position="66"/>
        <end position="89"/>
    </location>
</feature>
<dbReference type="PANTHER" id="PTHR45683">
    <property type="entry name" value="MITOCHONDRIAL NICOTINAMIDE ADENINE DINUCLEOTIDE TRANSPORTER 1-RELATED-RELATED"/>
    <property type="match status" value="1"/>
</dbReference>
<evidence type="ECO:0000256" key="1">
    <source>
        <dbReference type="ARBA" id="ARBA00004141"/>
    </source>
</evidence>
<keyword evidence="12" id="KW-1185">Reference proteome</keyword>
<feature type="repeat" description="Solcar" evidence="8">
    <location>
        <begin position="223"/>
        <end position="312"/>
    </location>
</feature>
<evidence type="ECO:0000256" key="4">
    <source>
        <dbReference type="ARBA" id="ARBA00022692"/>
    </source>
</evidence>
<protein>
    <submittedName>
        <fullName evidence="11">G345 protein</fullName>
    </submittedName>
</protein>
<dbReference type="InterPro" id="IPR018108">
    <property type="entry name" value="MCP_transmembrane"/>
</dbReference>
<sequence length="323" mass="35398">MSDSQQNWKHAVAGCTAGLTAVLSLHPLDVVKTRLQVQDGVAGALPTYFGTRDALVRIFQEEGWRALYAGIAPALLGAGLSWGIYFTAYNNAKMRWQSARGESTLPAPLHLLSAAEAGCIVCLITNPIWVIKTRLQLQRATNLRSSAAKAARRVSSTRASPYRGFTHAVARIAKEEGFAGFYRGLLPSLLLVSHGAIQFMVYEELKKAARSPIGAKAGSSGELSSAEISVMGAASKLVASIATYPSQVVRSRIQQRQDVYRGVRYESSWRSVQVILRREGIRGLYKGLVPNVLRVMPQSAITFLVYEKVMQLLEKHITSEHDR</sequence>
<feature type="transmembrane region" description="Helical" evidence="10">
    <location>
        <begin position="109"/>
        <end position="131"/>
    </location>
</feature>
<reference evidence="11 12" key="1">
    <citation type="submission" date="2024-06" db="EMBL/GenBank/DDBJ databases">
        <authorList>
            <person name="Kraege A."/>
            <person name="Thomma B."/>
        </authorList>
    </citation>
    <scope>NUCLEOTIDE SEQUENCE [LARGE SCALE GENOMIC DNA]</scope>
</reference>
<dbReference type="InterPro" id="IPR023395">
    <property type="entry name" value="MCP_dom_sf"/>
</dbReference>
<name>A0ABP1FFG9_9CHLO</name>